<evidence type="ECO:0000313" key="5">
    <source>
        <dbReference type="Proteomes" id="UP000001568"/>
    </source>
</evidence>
<feature type="domain" description="SUI1" evidence="3">
    <location>
        <begin position="87"/>
        <end position="158"/>
    </location>
</feature>
<dbReference type="OrthoDB" id="277199at2759"/>
<sequence length="173" mass="18834">PKPRRDAMEVEYCASCACPLEYCDVVGCARVAARALERVALDDDATATTTTTAAAAATRDDDDGENDDDATRKTTSKKKSKSKAREVVVTRLSRNRKKMITNVVGLERFDVDLKEASKAFGKKFACGCSVTKGATGRDELDLQGDYSEQLAALICEKYEVGAEDVRCVDKSKF</sequence>
<evidence type="ECO:0000313" key="4">
    <source>
        <dbReference type="EMBL" id="ABO98776.1"/>
    </source>
</evidence>
<dbReference type="InterPro" id="IPR046447">
    <property type="entry name" value="DENR_C"/>
</dbReference>
<dbReference type="KEGG" id="olu:OSTLU_44011"/>
<dbReference type="STRING" id="436017.A4S4S0"/>
<organism evidence="4 5">
    <name type="scientific">Ostreococcus lucimarinus (strain CCE9901)</name>
    <dbReference type="NCBI Taxonomy" id="436017"/>
    <lineage>
        <taxon>Eukaryota</taxon>
        <taxon>Viridiplantae</taxon>
        <taxon>Chlorophyta</taxon>
        <taxon>Mamiellophyceae</taxon>
        <taxon>Mamiellales</taxon>
        <taxon>Bathycoccaceae</taxon>
        <taxon>Ostreococcus</taxon>
    </lineage>
</organism>
<dbReference type="GO" id="GO:0001731">
    <property type="term" value="P:formation of translation preinitiation complex"/>
    <property type="evidence" value="ECO:0007669"/>
    <property type="project" value="TreeGrafter"/>
</dbReference>
<reference evidence="4 5" key="1">
    <citation type="journal article" date="2007" name="Proc. Natl. Acad. Sci. U.S.A.">
        <title>The tiny eukaryote Ostreococcus provides genomic insights into the paradox of plankton speciation.</title>
        <authorList>
            <person name="Palenik B."/>
            <person name="Grimwood J."/>
            <person name="Aerts A."/>
            <person name="Rouze P."/>
            <person name="Salamov A."/>
            <person name="Putnam N."/>
            <person name="Dupont C."/>
            <person name="Jorgensen R."/>
            <person name="Derelle E."/>
            <person name="Rombauts S."/>
            <person name="Zhou K."/>
            <person name="Otillar R."/>
            <person name="Merchant S.S."/>
            <person name="Podell S."/>
            <person name="Gaasterland T."/>
            <person name="Napoli C."/>
            <person name="Gendler K."/>
            <person name="Manuell A."/>
            <person name="Tai V."/>
            <person name="Vallon O."/>
            <person name="Piganeau G."/>
            <person name="Jancek S."/>
            <person name="Heijde M."/>
            <person name="Jabbari K."/>
            <person name="Bowler C."/>
            <person name="Lohr M."/>
            <person name="Robbens S."/>
            <person name="Werner G."/>
            <person name="Dubchak I."/>
            <person name="Pazour G.J."/>
            <person name="Ren Q."/>
            <person name="Paulsen I."/>
            <person name="Delwiche C."/>
            <person name="Schmutz J."/>
            <person name="Rokhsar D."/>
            <person name="Van de Peer Y."/>
            <person name="Moreau H."/>
            <person name="Grigoriev I.V."/>
        </authorList>
    </citation>
    <scope>NUCLEOTIDE SEQUENCE [LARGE SCALE GENOMIC DNA]</scope>
    <source>
        <strain evidence="4 5">CCE9901</strain>
    </source>
</reference>
<dbReference type="eggNOG" id="KOG3239">
    <property type="taxonomic scope" value="Eukaryota"/>
</dbReference>
<comment type="similarity">
    <text evidence="1">Belongs to the DENR family.</text>
</comment>
<dbReference type="PANTHER" id="PTHR12789">
    <property type="entry name" value="DENSITY-REGULATED PROTEIN HOMOLOG"/>
    <property type="match status" value="1"/>
</dbReference>
<dbReference type="CDD" id="cd11607">
    <property type="entry name" value="DENR_C"/>
    <property type="match status" value="1"/>
</dbReference>
<dbReference type="AlphaFoldDB" id="A4S4S0"/>
<dbReference type="PANTHER" id="PTHR12789:SF0">
    <property type="entry name" value="DENSITY-REGULATED PROTEIN"/>
    <property type="match status" value="1"/>
</dbReference>
<accession>A4S4S0</accession>
<protein>
    <recommendedName>
        <fullName evidence="3">SUI1 domain-containing protein</fullName>
    </recommendedName>
</protein>
<dbReference type="SUPFAM" id="SSF55159">
    <property type="entry name" value="eIF1-like"/>
    <property type="match status" value="1"/>
</dbReference>
<dbReference type="GeneID" id="5004561"/>
<dbReference type="InterPro" id="IPR036877">
    <property type="entry name" value="SUI1_dom_sf"/>
</dbReference>
<dbReference type="InterPro" id="IPR001950">
    <property type="entry name" value="SUI1"/>
</dbReference>
<evidence type="ECO:0000256" key="2">
    <source>
        <dbReference type="SAM" id="MobiDB-lite"/>
    </source>
</evidence>
<dbReference type="Gene3D" id="3.30.780.10">
    <property type="entry name" value="SUI1-like domain"/>
    <property type="match status" value="1"/>
</dbReference>
<name>A4S4S0_OSTLU</name>
<dbReference type="EMBL" id="CP000591">
    <property type="protein sequence ID" value="ABO98776.1"/>
    <property type="molecule type" value="Genomic_DNA"/>
</dbReference>
<dbReference type="HOGENOM" id="CLU_073511_0_1_1"/>
<proteinExistence type="inferred from homology"/>
<dbReference type="Proteomes" id="UP000001568">
    <property type="component" value="Chromosome 11"/>
</dbReference>
<dbReference type="Gramene" id="ABO98776">
    <property type="protein sequence ID" value="ABO98776"/>
    <property type="gene ID" value="OSTLU_44011"/>
</dbReference>
<dbReference type="PROSITE" id="PS50296">
    <property type="entry name" value="SUI1"/>
    <property type="match status" value="1"/>
</dbReference>
<keyword evidence="5" id="KW-1185">Reference proteome</keyword>
<dbReference type="Pfam" id="PF01253">
    <property type="entry name" value="SUI1"/>
    <property type="match status" value="1"/>
</dbReference>
<dbReference type="RefSeq" id="XP_001420483.1">
    <property type="nucleotide sequence ID" value="XM_001420446.1"/>
</dbReference>
<dbReference type="GO" id="GO:0003729">
    <property type="term" value="F:mRNA binding"/>
    <property type="evidence" value="ECO:0007669"/>
    <property type="project" value="TreeGrafter"/>
</dbReference>
<evidence type="ECO:0000256" key="1">
    <source>
        <dbReference type="ARBA" id="ARBA00007514"/>
    </source>
</evidence>
<dbReference type="InterPro" id="IPR050318">
    <property type="entry name" value="DENR/SUI1_TIF"/>
</dbReference>
<feature type="region of interest" description="Disordered" evidence="2">
    <location>
        <begin position="50"/>
        <end position="85"/>
    </location>
</feature>
<feature type="non-terminal residue" evidence="4">
    <location>
        <position position="1"/>
    </location>
</feature>
<dbReference type="GO" id="GO:0003743">
    <property type="term" value="F:translation initiation factor activity"/>
    <property type="evidence" value="ECO:0007669"/>
    <property type="project" value="InterPro"/>
</dbReference>
<dbReference type="OMA" id="EVFEIDM"/>
<gene>
    <name evidence="4" type="ORF">OSTLU_44011</name>
</gene>
<evidence type="ECO:0000259" key="3">
    <source>
        <dbReference type="PROSITE" id="PS50296"/>
    </source>
</evidence>
<dbReference type="GO" id="GO:0002188">
    <property type="term" value="P:translation reinitiation"/>
    <property type="evidence" value="ECO:0007669"/>
    <property type="project" value="TreeGrafter"/>
</dbReference>